<dbReference type="InterPro" id="IPR007627">
    <property type="entry name" value="RNA_pol_sigma70_r2"/>
</dbReference>
<dbReference type="Pfam" id="PF08281">
    <property type="entry name" value="Sigma70_r4_2"/>
    <property type="match status" value="1"/>
</dbReference>
<gene>
    <name evidence="8" type="ORF">Shyd_38650</name>
</gene>
<evidence type="ECO:0000313" key="8">
    <source>
        <dbReference type="EMBL" id="GHI22494.1"/>
    </source>
</evidence>
<evidence type="ECO:0000256" key="2">
    <source>
        <dbReference type="ARBA" id="ARBA00023015"/>
    </source>
</evidence>
<feature type="compositionally biased region" description="Pro residues" evidence="5">
    <location>
        <begin position="1"/>
        <end position="23"/>
    </location>
</feature>
<keyword evidence="9" id="KW-1185">Reference proteome</keyword>
<dbReference type="Gene3D" id="1.10.1740.10">
    <property type="match status" value="1"/>
</dbReference>
<feature type="domain" description="RNA polymerase sigma factor 70 region 4 type 2" evidence="7">
    <location>
        <begin position="159"/>
        <end position="209"/>
    </location>
</feature>
<organism evidence="8 9">
    <name type="scientific">Streptomyces hydrogenans</name>
    <dbReference type="NCBI Taxonomy" id="1873719"/>
    <lineage>
        <taxon>Bacteria</taxon>
        <taxon>Bacillati</taxon>
        <taxon>Actinomycetota</taxon>
        <taxon>Actinomycetes</taxon>
        <taxon>Kitasatosporales</taxon>
        <taxon>Streptomycetaceae</taxon>
        <taxon>Streptomyces</taxon>
    </lineage>
</organism>
<evidence type="ECO:0000256" key="3">
    <source>
        <dbReference type="ARBA" id="ARBA00023082"/>
    </source>
</evidence>
<evidence type="ECO:0000259" key="7">
    <source>
        <dbReference type="Pfam" id="PF08281"/>
    </source>
</evidence>
<dbReference type="Proteomes" id="UP001052739">
    <property type="component" value="Unassembled WGS sequence"/>
</dbReference>
<protein>
    <submittedName>
        <fullName evidence="8">RNA polymerase sigma factor</fullName>
    </submittedName>
</protein>
<feature type="region of interest" description="Disordered" evidence="5">
    <location>
        <begin position="1"/>
        <end position="33"/>
    </location>
</feature>
<keyword evidence="2" id="KW-0805">Transcription regulation</keyword>
<evidence type="ECO:0000313" key="9">
    <source>
        <dbReference type="Proteomes" id="UP001052739"/>
    </source>
</evidence>
<dbReference type="InterPro" id="IPR013324">
    <property type="entry name" value="RNA_pol_sigma_r3/r4-like"/>
</dbReference>
<dbReference type="RefSeq" id="WP_190225576.1">
    <property type="nucleotide sequence ID" value="NZ_JBEZIU010000016.1"/>
</dbReference>
<dbReference type="PANTHER" id="PTHR43133">
    <property type="entry name" value="RNA POLYMERASE ECF-TYPE SIGMA FACTO"/>
    <property type="match status" value="1"/>
</dbReference>
<evidence type="ECO:0000256" key="1">
    <source>
        <dbReference type="ARBA" id="ARBA00010641"/>
    </source>
</evidence>
<name>A0ABQ3PBU2_9ACTN</name>
<dbReference type="InterPro" id="IPR036388">
    <property type="entry name" value="WH-like_DNA-bd_sf"/>
</dbReference>
<dbReference type="NCBIfam" id="TIGR02937">
    <property type="entry name" value="sigma70-ECF"/>
    <property type="match status" value="1"/>
</dbReference>
<dbReference type="InterPro" id="IPR013249">
    <property type="entry name" value="RNA_pol_sigma70_r4_t2"/>
</dbReference>
<dbReference type="Pfam" id="PF04542">
    <property type="entry name" value="Sigma70_r2"/>
    <property type="match status" value="1"/>
</dbReference>
<dbReference type="SUPFAM" id="SSF88946">
    <property type="entry name" value="Sigma2 domain of RNA polymerase sigma factors"/>
    <property type="match status" value="1"/>
</dbReference>
<feature type="domain" description="RNA polymerase sigma-70 region 2" evidence="6">
    <location>
        <begin position="59"/>
        <end position="127"/>
    </location>
</feature>
<comment type="similarity">
    <text evidence="1">Belongs to the sigma-70 factor family. ECF subfamily.</text>
</comment>
<accession>A0ABQ3PBU2</accession>
<evidence type="ECO:0000256" key="5">
    <source>
        <dbReference type="SAM" id="MobiDB-lite"/>
    </source>
</evidence>
<dbReference type="InterPro" id="IPR013325">
    <property type="entry name" value="RNA_pol_sigma_r2"/>
</dbReference>
<sequence length="218" mass="23786">MVSAHPSPPTHGNPHAPPAPPAAPCGTPRRADRSTVLDESEAELATRFANGDPSALATLYRQNSALVYSLARRALGNAQDAEDVTQQVFIAAWRGRAGYRAERGALGGWLVGIARHVILDARTARTRRTELERVLTGQHAQAVRTYSKDECEQALNRVLVLQKLGLLSPVQRRLVGMAIYGDMTQAQISEETGLPLGTVKSHIRRALLSLRRWMEPSA</sequence>
<dbReference type="InterPro" id="IPR039425">
    <property type="entry name" value="RNA_pol_sigma-70-like"/>
</dbReference>
<evidence type="ECO:0000259" key="6">
    <source>
        <dbReference type="Pfam" id="PF04542"/>
    </source>
</evidence>
<dbReference type="PANTHER" id="PTHR43133:SF62">
    <property type="entry name" value="RNA POLYMERASE SIGMA FACTOR SIGZ"/>
    <property type="match status" value="1"/>
</dbReference>
<dbReference type="InterPro" id="IPR014284">
    <property type="entry name" value="RNA_pol_sigma-70_dom"/>
</dbReference>
<dbReference type="SUPFAM" id="SSF88659">
    <property type="entry name" value="Sigma3 and sigma4 domains of RNA polymerase sigma factors"/>
    <property type="match status" value="1"/>
</dbReference>
<dbReference type="EMBL" id="BNDW01000019">
    <property type="protein sequence ID" value="GHI22494.1"/>
    <property type="molecule type" value="Genomic_DNA"/>
</dbReference>
<dbReference type="Gene3D" id="1.10.10.10">
    <property type="entry name" value="Winged helix-like DNA-binding domain superfamily/Winged helix DNA-binding domain"/>
    <property type="match status" value="1"/>
</dbReference>
<evidence type="ECO:0000256" key="4">
    <source>
        <dbReference type="ARBA" id="ARBA00023163"/>
    </source>
</evidence>
<reference evidence="8" key="1">
    <citation type="submission" date="2024-05" db="EMBL/GenBank/DDBJ databases">
        <title>Whole genome shotgun sequence of Streptomyces hydrogenans NBRC 13475.</title>
        <authorList>
            <person name="Komaki H."/>
            <person name="Tamura T."/>
        </authorList>
    </citation>
    <scope>NUCLEOTIDE SEQUENCE</scope>
    <source>
        <strain evidence="8">NBRC 13475</strain>
    </source>
</reference>
<keyword evidence="4" id="KW-0804">Transcription</keyword>
<proteinExistence type="inferred from homology"/>
<keyword evidence="3" id="KW-0731">Sigma factor</keyword>
<comment type="caution">
    <text evidence="8">The sequence shown here is derived from an EMBL/GenBank/DDBJ whole genome shotgun (WGS) entry which is preliminary data.</text>
</comment>